<feature type="region of interest" description="Disordered" evidence="6">
    <location>
        <begin position="574"/>
        <end position="603"/>
    </location>
</feature>
<feature type="transmembrane region" description="Helical" evidence="7">
    <location>
        <begin position="289"/>
        <end position="311"/>
    </location>
</feature>
<evidence type="ECO:0000313" key="11">
    <source>
        <dbReference type="Proteomes" id="UP000001058"/>
    </source>
</evidence>
<feature type="signal peptide" evidence="8">
    <location>
        <begin position="1"/>
        <end position="19"/>
    </location>
</feature>
<dbReference type="PROSITE" id="PS50011">
    <property type="entry name" value="PROTEIN_KINASE_DOM"/>
    <property type="match status" value="1"/>
</dbReference>
<keyword evidence="2 5" id="KW-0547">Nucleotide-binding</keyword>
<dbReference type="GeneID" id="9624311"/>
<protein>
    <recommendedName>
        <fullName evidence="9">Protein kinase domain-containing protein</fullName>
    </recommendedName>
</protein>
<dbReference type="SMART" id="SM00220">
    <property type="entry name" value="S_TKc"/>
    <property type="match status" value="1"/>
</dbReference>
<dbReference type="InterPro" id="IPR011009">
    <property type="entry name" value="Kinase-like_dom_sf"/>
</dbReference>
<dbReference type="STRING" id="3068.D8TH89"/>
<dbReference type="GO" id="GO:0005524">
    <property type="term" value="F:ATP binding"/>
    <property type="evidence" value="ECO:0007669"/>
    <property type="project" value="UniProtKB-UniRule"/>
</dbReference>
<keyword evidence="7" id="KW-1133">Transmembrane helix</keyword>
<feature type="region of interest" description="Disordered" evidence="6">
    <location>
        <begin position="1007"/>
        <end position="1056"/>
    </location>
</feature>
<feature type="compositionally biased region" description="Basic and acidic residues" evidence="6">
    <location>
        <begin position="361"/>
        <end position="371"/>
    </location>
</feature>
<keyword evidence="11" id="KW-1185">Reference proteome</keyword>
<keyword evidence="4 5" id="KW-0067">ATP-binding</keyword>
<feature type="binding site" evidence="5">
    <location>
        <position position="489"/>
    </location>
    <ligand>
        <name>ATP</name>
        <dbReference type="ChEBI" id="CHEBI:30616"/>
    </ligand>
</feature>
<feature type="compositionally biased region" description="Low complexity" evidence="6">
    <location>
        <begin position="1010"/>
        <end position="1019"/>
    </location>
</feature>
<dbReference type="InterPro" id="IPR000719">
    <property type="entry name" value="Prot_kinase_dom"/>
</dbReference>
<organism evidence="11">
    <name type="scientific">Volvox carteri f. nagariensis</name>
    <dbReference type="NCBI Taxonomy" id="3068"/>
    <lineage>
        <taxon>Eukaryota</taxon>
        <taxon>Viridiplantae</taxon>
        <taxon>Chlorophyta</taxon>
        <taxon>core chlorophytes</taxon>
        <taxon>Chlorophyceae</taxon>
        <taxon>CS clade</taxon>
        <taxon>Chlamydomonadales</taxon>
        <taxon>Volvocaceae</taxon>
        <taxon>Volvox</taxon>
    </lineage>
</organism>
<dbReference type="InterPro" id="IPR008271">
    <property type="entry name" value="Ser/Thr_kinase_AS"/>
</dbReference>
<dbReference type="Proteomes" id="UP000001058">
    <property type="component" value="Unassembled WGS sequence"/>
</dbReference>
<dbReference type="SUPFAM" id="SSF56112">
    <property type="entry name" value="Protein kinase-like (PK-like)"/>
    <property type="match status" value="1"/>
</dbReference>
<keyword evidence="7" id="KW-0812">Transmembrane</keyword>
<dbReference type="OrthoDB" id="10676425at2759"/>
<keyword evidence="1" id="KW-0808">Transferase</keyword>
<evidence type="ECO:0000256" key="8">
    <source>
        <dbReference type="SAM" id="SignalP"/>
    </source>
</evidence>
<evidence type="ECO:0000259" key="9">
    <source>
        <dbReference type="PROSITE" id="PS50011"/>
    </source>
</evidence>
<dbReference type="PROSITE" id="PS00108">
    <property type="entry name" value="PROTEIN_KINASE_ST"/>
    <property type="match status" value="1"/>
</dbReference>
<dbReference type="PANTHER" id="PTHR44329">
    <property type="entry name" value="SERINE/THREONINE-PROTEIN KINASE TNNI3K-RELATED"/>
    <property type="match status" value="1"/>
</dbReference>
<dbReference type="AlphaFoldDB" id="D8TH89"/>
<keyword evidence="3" id="KW-0418">Kinase</keyword>
<feature type="domain" description="Protein kinase" evidence="9">
    <location>
        <begin position="462"/>
        <end position="851"/>
    </location>
</feature>
<evidence type="ECO:0000256" key="3">
    <source>
        <dbReference type="ARBA" id="ARBA00022777"/>
    </source>
</evidence>
<dbReference type="InterPro" id="IPR017441">
    <property type="entry name" value="Protein_kinase_ATP_BS"/>
</dbReference>
<dbReference type="GO" id="GO:0004674">
    <property type="term" value="F:protein serine/threonine kinase activity"/>
    <property type="evidence" value="ECO:0007669"/>
    <property type="project" value="TreeGrafter"/>
</dbReference>
<sequence length="1056" mass="111689">MTFELHFFFFFVVIYLGAAQRQNYSLSRNASCKTGADLVRALADPAIEAAYLERDISLTEDDWAGHNSGLILERSFTLASPASRPVILNLGFLRSKLRVSANRTLTFQNLVLVHFRSGSSFQAPGLDLLSSLPSGEQAFLHFKDGYLLSPFCFPISVAREALATVKRPLQYGGENVVQLPGPLPLPPSKCSNDTEAYMLERCFVYTGLYVDFAFYGADVQQPGDISKPSGYLIRFQNFSYLCPWVLADDCILKYNPLGCVRYTLFAQANASANRSVSGSGGVRRKQVTISLTCTLGGATVLIMALAVGFLVRKRARQQREQEQQRQQGILAGSALPQDRSCCAAMSLPAVNGVVRGAAEEKGASDFEDSGRGSRATSPQHVGSSNNKPSDTATAVAGAVGIATDATDAADDRRGLPAALAPSATAVATAAAVAAPLTGDEGGLATGDLAGEAADLTAPYAVELKPRVLGKGATGRVYEGTYRGRPVAVKVVLGGGGGGGGNGMNINAAAAARRPRQRQRTTAQAQVGVSMVSCGTSASSAARSNSCLSAFRFLSFPSQLQGRVPTEALPVDVQPGAAADTRPDNVQQQQNQQQQNQRQQQQQDTNTSCVKVILNLEDLAGSRVTMPAALESFPGFAPTNAAASSSLPPAVALLMETSLEHLIYGSGARTLIPLAKVLHIAAEVCSGLEYLHPTVTHRDLKPANVLLNNAYSATPEVKLILDSRAFKLLHSPPSILGRARVLRPGQQAHHTSCGHVLAGGAVVGNVDWAAALERRYGLGGGLRCGLAGYPIVAVGYKVTVLKERLPLEQLSNRRCPPKLKQLVRRCWEEDPRRRPAAAEAAKELRALRQQVLGGGSSGSMLGRSILDGFPWLRRSLPHAINSPQRVLASYRPGAIGVPAQPAPHWGDVCASVDPCLMPGTVTLGAFEGRTRGSTQANATPQVAAQPLLAGNHQGGFVSGGPLGITSDLTAAFGAPSVPYPWAVAVAEPAVAGVDVEAAMVEGLSAGRQLSQQQQQQQQQQPWGRQPEVEAAGSESNSESLSEETLKTLMKGIELEMD</sequence>
<keyword evidence="7" id="KW-0472">Membrane</keyword>
<evidence type="ECO:0000256" key="7">
    <source>
        <dbReference type="SAM" id="Phobius"/>
    </source>
</evidence>
<feature type="compositionally biased region" description="Low complexity" evidence="6">
    <location>
        <begin position="1027"/>
        <end position="1038"/>
    </location>
</feature>
<proteinExistence type="predicted"/>
<evidence type="ECO:0000313" key="10">
    <source>
        <dbReference type="EMBL" id="EFJ52670.1"/>
    </source>
</evidence>
<evidence type="ECO:0000256" key="6">
    <source>
        <dbReference type="SAM" id="MobiDB-lite"/>
    </source>
</evidence>
<dbReference type="PANTHER" id="PTHR44329:SF214">
    <property type="entry name" value="PROTEIN KINASE DOMAIN-CONTAINING PROTEIN"/>
    <property type="match status" value="1"/>
</dbReference>
<reference evidence="10 11" key="1">
    <citation type="journal article" date="2010" name="Science">
        <title>Genomic analysis of organismal complexity in the multicellular green alga Volvox carteri.</title>
        <authorList>
            <person name="Prochnik S.E."/>
            <person name="Umen J."/>
            <person name="Nedelcu A.M."/>
            <person name="Hallmann A."/>
            <person name="Miller S.M."/>
            <person name="Nishii I."/>
            <person name="Ferris P."/>
            <person name="Kuo A."/>
            <person name="Mitros T."/>
            <person name="Fritz-Laylin L.K."/>
            <person name="Hellsten U."/>
            <person name="Chapman J."/>
            <person name="Simakov O."/>
            <person name="Rensing S.A."/>
            <person name="Terry A."/>
            <person name="Pangilinan J."/>
            <person name="Kapitonov V."/>
            <person name="Jurka J."/>
            <person name="Salamov A."/>
            <person name="Shapiro H."/>
            <person name="Schmutz J."/>
            <person name="Grimwood J."/>
            <person name="Lindquist E."/>
            <person name="Lucas S."/>
            <person name="Grigoriev I.V."/>
            <person name="Schmitt R."/>
            <person name="Kirk D."/>
            <person name="Rokhsar D.S."/>
        </authorList>
    </citation>
    <scope>NUCLEOTIDE SEQUENCE [LARGE SCALE GENOMIC DNA]</scope>
    <source>
        <strain evidence="11">f. Nagariensis / Eve</strain>
    </source>
</reference>
<gene>
    <name evidence="10" type="ORF">VOLCADRAFT_85883</name>
</gene>
<dbReference type="EMBL" id="GL378323">
    <property type="protein sequence ID" value="EFJ52670.1"/>
    <property type="molecule type" value="Genomic_DNA"/>
</dbReference>
<evidence type="ECO:0000256" key="1">
    <source>
        <dbReference type="ARBA" id="ARBA00022679"/>
    </source>
</evidence>
<feature type="compositionally biased region" description="Polar residues" evidence="6">
    <location>
        <begin position="374"/>
        <end position="389"/>
    </location>
</feature>
<feature type="chain" id="PRO_5003123585" description="Protein kinase domain-containing protein" evidence="8">
    <location>
        <begin position="20"/>
        <end position="1056"/>
    </location>
</feature>
<keyword evidence="8" id="KW-0732">Signal</keyword>
<dbReference type="InParanoid" id="D8TH89"/>
<accession>D8TH89</accession>
<dbReference type="PROSITE" id="PS00107">
    <property type="entry name" value="PROTEIN_KINASE_ATP"/>
    <property type="match status" value="1"/>
</dbReference>
<evidence type="ECO:0000256" key="5">
    <source>
        <dbReference type="PROSITE-ProRule" id="PRU10141"/>
    </source>
</evidence>
<dbReference type="InterPro" id="IPR051681">
    <property type="entry name" value="Ser/Thr_Kinases-Pseudokinases"/>
</dbReference>
<dbReference type="KEGG" id="vcn:VOLCADRAFT_85883"/>
<feature type="region of interest" description="Disordered" evidence="6">
    <location>
        <begin position="361"/>
        <end position="391"/>
    </location>
</feature>
<feature type="compositionally biased region" description="Low complexity" evidence="6">
    <location>
        <begin position="586"/>
        <end position="602"/>
    </location>
</feature>
<evidence type="ECO:0000256" key="2">
    <source>
        <dbReference type="ARBA" id="ARBA00022741"/>
    </source>
</evidence>
<dbReference type="Gene3D" id="1.10.510.10">
    <property type="entry name" value="Transferase(Phosphotransferase) domain 1"/>
    <property type="match status" value="2"/>
</dbReference>
<dbReference type="RefSeq" id="XP_002945675.1">
    <property type="nucleotide sequence ID" value="XM_002945629.1"/>
</dbReference>
<name>D8TH89_VOLCA</name>
<evidence type="ECO:0000256" key="4">
    <source>
        <dbReference type="ARBA" id="ARBA00022840"/>
    </source>
</evidence>